<dbReference type="InterPro" id="IPR001173">
    <property type="entry name" value="Glyco_trans_2-like"/>
</dbReference>
<dbReference type="Pfam" id="PF00535">
    <property type="entry name" value="Glycos_transf_2"/>
    <property type="match status" value="1"/>
</dbReference>
<dbReference type="CDD" id="cd04186">
    <property type="entry name" value="GT_2_like_c"/>
    <property type="match status" value="1"/>
</dbReference>
<organism evidence="2">
    <name type="scientific">Sediminibacterium sp. KACHI17</name>
    <dbReference type="NCBI Taxonomy" id="1751071"/>
    <lineage>
        <taxon>Bacteria</taxon>
        <taxon>Pseudomonadati</taxon>
        <taxon>Bacteroidota</taxon>
        <taxon>Chitinophagia</taxon>
        <taxon>Chitinophagales</taxon>
        <taxon>Chitinophagaceae</taxon>
        <taxon>Sediminibacterium</taxon>
    </lineage>
</organism>
<reference evidence="2" key="1">
    <citation type="submission" date="2024-02" db="EMBL/GenBank/DDBJ databases">
        <title>Sediminibacterium planktonica sp. nov. and Sediminibacterium longus sp. nov., isolated from surface lake and river water.</title>
        <authorList>
            <person name="Watanabe K."/>
            <person name="Takemine S."/>
            <person name="Ishii Y."/>
            <person name="Ogata Y."/>
            <person name="Shindo C."/>
            <person name="Suda W."/>
        </authorList>
    </citation>
    <scope>NUCLEOTIDE SEQUENCE</scope>
    <source>
        <strain evidence="2">KACHI17</strain>
    </source>
</reference>
<dbReference type="AlphaFoldDB" id="A0AAT9GKH4"/>
<feature type="domain" description="Glycosyltransferase 2-like" evidence="1">
    <location>
        <begin position="43"/>
        <end position="202"/>
    </location>
</feature>
<gene>
    <name evidence="2" type="ORF">KACHI17_20220</name>
</gene>
<dbReference type="PANTHER" id="PTHR43179:SF7">
    <property type="entry name" value="RHAMNOSYLTRANSFERASE WBBL"/>
    <property type="match status" value="1"/>
</dbReference>
<evidence type="ECO:0000259" key="1">
    <source>
        <dbReference type="Pfam" id="PF00535"/>
    </source>
</evidence>
<dbReference type="PANTHER" id="PTHR43179">
    <property type="entry name" value="RHAMNOSYLTRANSFERASE WBBL"/>
    <property type="match status" value="1"/>
</dbReference>
<protein>
    <recommendedName>
        <fullName evidence="1">Glycosyltransferase 2-like domain-containing protein</fullName>
    </recommendedName>
</protein>
<name>A0AAT9GKH4_9BACT</name>
<dbReference type="InterPro" id="IPR029044">
    <property type="entry name" value="Nucleotide-diphossugar_trans"/>
</dbReference>
<dbReference type="RefSeq" id="WP_353548777.1">
    <property type="nucleotide sequence ID" value="NZ_AP029612.1"/>
</dbReference>
<dbReference type="Gene3D" id="3.90.550.10">
    <property type="entry name" value="Spore Coat Polysaccharide Biosynthesis Protein SpsA, Chain A"/>
    <property type="match status" value="1"/>
</dbReference>
<evidence type="ECO:0000313" key="2">
    <source>
        <dbReference type="EMBL" id="BFG71141.1"/>
    </source>
</evidence>
<accession>A0AAT9GKH4</accession>
<dbReference type="EMBL" id="AP029612">
    <property type="protein sequence ID" value="BFG71141.1"/>
    <property type="molecule type" value="Genomic_DNA"/>
</dbReference>
<sequence length="422" mass="47768">MLQHIYKNSEPTVKGQETSTLEQERIDRFCLLLHIETHHLTLSIIIVNYNVCAFVEQCLHTVLAASHSIDNEIIVVDNGSTDNCIPILQPLFPNVQFIRSETNLGFAKANNLGLQKASGTYILFLNPDTLIPADTLSICLDHFYTHERTGALGIRMINGWGEFLPESKRALPSLQTAFFKLSGLARMFPSSGLFNRYALGHLSPLENHQVEVLAGAFMMVRKSIIDALGGFDTDYFMYGEDIDLSLRIAESGYTLQYLGHPAIVHYKGQSSKHKSVFHTAIFFEAMKIFVQKHYRLSWMLTPLIQFFSWMTQLKKKIARSGATEALLQRHQNLLVICKEENHSHLLSALAQHGITDSYLSSIYLHQQSIKSIQDEISNYAAEQILIRIPDMRMSDAIALMEKNQGMFFRFIFAGSATISFNN</sequence>
<proteinExistence type="predicted"/>
<dbReference type="SUPFAM" id="SSF53448">
    <property type="entry name" value="Nucleotide-diphospho-sugar transferases"/>
    <property type="match status" value="1"/>
</dbReference>